<dbReference type="Proteomes" id="UP000192582">
    <property type="component" value="Unassembled WGS sequence"/>
</dbReference>
<protein>
    <submittedName>
        <fullName evidence="1">Uncharacterized protein</fullName>
    </submittedName>
</protein>
<organism evidence="1 2">
    <name type="scientific">Deinococcus hopiensis KR-140</name>
    <dbReference type="NCBI Taxonomy" id="695939"/>
    <lineage>
        <taxon>Bacteria</taxon>
        <taxon>Thermotogati</taxon>
        <taxon>Deinococcota</taxon>
        <taxon>Deinococci</taxon>
        <taxon>Deinococcales</taxon>
        <taxon>Deinococcaceae</taxon>
        <taxon>Deinococcus</taxon>
    </lineage>
</organism>
<dbReference type="AlphaFoldDB" id="A0A1W1V774"/>
<reference evidence="1 2" key="1">
    <citation type="submission" date="2017-04" db="EMBL/GenBank/DDBJ databases">
        <authorList>
            <person name="Afonso C.L."/>
            <person name="Miller P.J."/>
            <person name="Scott M.A."/>
            <person name="Spackman E."/>
            <person name="Goraichik I."/>
            <person name="Dimitrov K.M."/>
            <person name="Suarez D.L."/>
            <person name="Swayne D.E."/>
        </authorList>
    </citation>
    <scope>NUCLEOTIDE SEQUENCE [LARGE SCALE GENOMIC DNA]</scope>
    <source>
        <strain evidence="1 2">KR-140</strain>
    </source>
</reference>
<evidence type="ECO:0000313" key="1">
    <source>
        <dbReference type="EMBL" id="SMB89287.1"/>
    </source>
</evidence>
<gene>
    <name evidence="1" type="ORF">SAMN00790413_00348</name>
</gene>
<sequence length="66" mass="7370">MGDVQKTDLMQRSEALLFQIGVYGFDAHSVQPGGLFPRLSAFDRRHHAFPQIQTVPSPPTGFMLLL</sequence>
<dbReference type="EMBL" id="FWWU01000009">
    <property type="protein sequence ID" value="SMB89287.1"/>
    <property type="molecule type" value="Genomic_DNA"/>
</dbReference>
<name>A0A1W1V774_9DEIO</name>
<keyword evidence="2" id="KW-1185">Reference proteome</keyword>
<proteinExistence type="predicted"/>
<evidence type="ECO:0000313" key="2">
    <source>
        <dbReference type="Proteomes" id="UP000192582"/>
    </source>
</evidence>
<accession>A0A1W1V774</accession>